<protein>
    <submittedName>
        <fullName evidence="3">XRE family transcriptional regulator</fullName>
    </submittedName>
</protein>
<dbReference type="RefSeq" id="WP_034805898.1">
    <property type="nucleotide sequence ID" value="NZ_AWSA01000022.1"/>
</dbReference>
<gene>
    <name evidence="3" type="ORF">N865_10605</name>
</gene>
<organism evidence="3 4">
    <name type="scientific">Intrasporangium oryzae NRRL B-24470</name>
    <dbReference type="NCBI Taxonomy" id="1386089"/>
    <lineage>
        <taxon>Bacteria</taxon>
        <taxon>Bacillati</taxon>
        <taxon>Actinomycetota</taxon>
        <taxon>Actinomycetes</taxon>
        <taxon>Micrococcales</taxon>
        <taxon>Intrasporangiaceae</taxon>
        <taxon>Intrasporangium</taxon>
    </lineage>
</organism>
<sequence>MEVRTVSDLGGALRRARVDAGLTQEELAERVGVGRQWVTLLERGRANPRWENLRVAFDVLGVTLHVELSDSAHSAGRPPSGRASADDASLAGARPEDDVLDLDTYLAEHQAEQ</sequence>
<evidence type="ECO:0000259" key="2">
    <source>
        <dbReference type="PROSITE" id="PS50943"/>
    </source>
</evidence>
<reference evidence="3 4" key="1">
    <citation type="submission" date="2013-08" db="EMBL/GenBank/DDBJ databases">
        <title>Intrasporangium oryzae NRRL B-24470.</title>
        <authorList>
            <person name="Liu H."/>
            <person name="Wang G."/>
        </authorList>
    </citation>
    <scope>NUCLEOTIDE SEQUENCE [LARGE SCALE GENOMIC DNA]</scope>
    <source>
        <strain evidence="3 4">NRRL B-24470</strain>
    </source>
</reference>
<dbReference type="Gene3D" id="1.10.260.40">
    <property type="entry name" value="lambda repressor-like DNA-binding domains"/>
    <property type="match status" value="1"/>
</dbReference>
<dbReference type="GO" id="GO:0003677">
    <property type="term" value="F:DNA binding"/>
    <property type="evidence" value="ECO:0007669"/>
    <property type="project" value="InterPro"/>
</dbReference>
<evidence type="ECO:0000313" key="4">
    <source>
        <dbReference type="Proteomes" id="UP000019489"/>
    </source>
</evidence>
<comment type="caution">
    <text evidence="3">The sequence shown here is derived from an EMBL/GenBank/DDBJ whole genome shotgun (WGS) entry which is preliminary data.</text>
</comment>
<name>W9GC65_9MICO</name>
<accession>W9GC65</accession>
<dbReference type="InterPro" id="IPR001387">
    <property type="entry name" value="Cro/C1-type_HTH"/>
</dbReference>
<dbReference type="EMBL" id="AWSA01000022">
    <property type="protein sequence ID" value="EWT01444.1"/>
    <property type="molecule type" value="Genomic_DNA"/>
</dbReference>
<evidence type="ECO:0000313" key="3">
    <source>
        <dbReference type="EMBL" id="EWT01444.1"/>
    </source>
</evidence>
<dbReference type="SMART" id="SM00530">
    <property type="entry name" value="HTH_XRE"/>
    <property type="match status" value="1"/>
</dbReference>
<dbReference type="STRING" id="1386089.N865_10605"/>
<dbReference type="AlphaFoldDB" id="W9GC65"/>
<evidence type="ECO:0000256" key="1">
    <source>
        <dbReference type="SAM" id="MobiDB-lite"/>
    </source>
</evidence>
<dbReference type="eggNOG" id="COG1396">
    <property type="taxonomic scope" value="Bacteria"/>
</dbReference>
<feature type="region of interest" description="Disordered" evidence="1">
    <location>
        <begin position="70"/>
        <end position="94"/>
    </location>
</feature>
<dbReference type="CDD" id="cd00093">
    <property type="entry name" value="HTH_XRE"/>
    <property type="match status" value="1"/>
</dbReference>
<dbReference type="Proteomes" id="UP000019489">
    <property type="component" value="Unassembled WGS sequence"/>
</dbReference>
<dbReference type="InterPro" id="IPR010982">
    <property type="entry name" value="Lambda_DNA-bd_dom_sf"/>
</dbReference>
<dbReference type="OrthoDB" id="4868097at2"/>
<dbReference type="PROSITE" id="PS50943">
    <property type="entry name" value="HTH_CROC1"/>
    <property type="match status" value="1"/>
</dbReference>
<keyword evidence="4" id="KW-1185">Reference proteome</keyword>
<feature type="domain" description="HTH cro/C1-type" evidence="2">
    <location>
        <begin position="13"/>
        <end position="68"/>
    </location>
</feature>
<proteinExistence type="predicted"/>
<dbReference type="Pfam" id="PF13560">
    <property type="entry name" value="HTH_31"/>
    <property type="match status" value="1"/>
</dbReference>
<dbReference type="SUPFAM" id="SSF47413">
    <property type="entry name" value="lambda repressor-like DNA-binding domains"/>
    <property type="match status" value="1"/>
</dbReference>